<dbReference type="OrthoDB" id="7916394at2"/>
<name>A0A5C4JV23_9HYPH</name>
<keyword evidence="2" id="KW-1185">Reference proteome</keyword>
<dbReference type="RefSeq" id="WP_138747255.1">
    <property type="nucleotide sequence ID" value="NZ_VCLB01000002.1"/>
</dbReference>
<organism evidence="1 2">
    <name type="scientific">Martelella lutilitoris</name>
    <dbReference type="NCBI Taxonomy" id="2583532"/>
    <lineage>
        <taxon>Bacteria</taxon>
        <taxon>Pseudomonadati</taxon>
        <taxon>Pseudomonadota</taxon>
        <taxon>Alphaproteobacteria</taxon>
        <taxon>Hyphomicrobiales</taxon>
        <taxon>Aurantimonadaceae</taxon>
        <taxon>Martelella</taxon>
    </lineage>
</organism>
<reference evidence="1 2" key="2">
    <citation type="submission" date="2019-06" db="EMBL/GenBank/DDBJ databases">
        <title>Martelella lutilitoris sp. nov., isolated from a tidal mudflat.</title>
        <authorList>
            <person name="Kim Y.-J."/>
        </authorList>
    </citation>
    <scope>NUCLEOTIDE SEQUENCE [LARGE SCALE GENOMIC DNA]</scope>
    <source>
        <strain evidence="1 2">GH2-6</strain>
    </source>
</reference>
<sequence>MSAAPMMAQDGRQRPEFRYDAQHNQLGEKTMVNLIKAAAFAAVITVAGCQTAPPETPLEELLDQGARAELAAQRCESFTSLRGDRKLQDAADSIYAKARSMGADQADIEAARLRARQQAGIRDTLIGNEATCDELSILPPGY</sequence>
<reference evidence="1 2" key="1">
    <citation type="submission" date="2019-05" db="EMBL/GenBank/DDBJ databases">
        <authorList>
            <person name="Lee S.D."/>
        </authorList>
    </citation>
    <scope>NUCLEOTIDE SEQUENCE [LARGE SCALE GENOMIC DNA]</scope>
    <source>
        <strain evidence="1 2">GH2-6</strain>
    </source>
</reference>
<proteinExistence type="predicted"/>
<evidence type="ECO:0000313" key="2">
    <source>
        <dbReference type="Proteomes" id="UP000307874"/>
    </source>
</evidence>
<evidence type="ECO:0000313" key="1">
    <source>
        <dbReference type="EMBL" id="TNB49225.1"/>
    </source>
</evidence>
<dbReference type="EMBL" id="VCLB01000002">
    <property type="protein sequence ID" value="TNB49225.1"/>
    <property type="molecule type" value="Genomic_DNA"/>
</dbReference>
<gene>
    <name evidence="1" type="ORF">FF124_04340</name>
</gene>
<dbReference type="AlphaFoldDB" id="A0A5C4JV23"/>
<dbReference type="Proteomes" id="UP000307874">
    <property type="component" value="Unassembled WGS sequence"/>
</dbReference>
<accession>A0A5C4JV23</accession>
<comment type="caution">
    <text evidence="1">The sequence shown here is derived from an EMBL/GenBank/DDBJ whole genome shotgun (WGS) entry which is preliminary data.</text>
</comment>
<protein>
    <submittedName>
        <fullName evidence="1">Uncharacterized protein</fullName>
    </submittedName>
</protein>